<comment type="caution">
    <text evidence="11">The sequence shown here is derived from an EMBL/GenBank/DDBJ whole genome shotgun (WGS) entry which is preliminary data.</text>
</comment>
<dbReference type="GO" id="GO:0006654">
    <property type="term" value="P:phosphatidic acid biosynthetic process"/>
    <property type="evidence" value="ECO:0007669"/>
    <property type="project" value="TreeGrafter"/>
</dbReference>
<dbReference type="CDD" id="cd07989">
    <property type="entry name" value="LPLAT_AGPAT-like"/>
    <property type="match status" value="1"/>
</dbReference>
<keyword evidence="9" id="KW-0594">Phospholipid biosynthesis</keyword>
<comment type="pathway">
    <text evidence="3">Lipid metabolism.</text>
</comment>
<sequence length="235" mass="25831">MLLGLIVATGLLTPILILISFVTSSGPLLAIERAWAWIVAKSMRLTFSCEGMEKVVPGKSYIVAPNHQSNADILALLVVLPMKFRWVVKRELLIIPLFGWALARTGAVALNRKDRSQSISRLQEAAGSKFEGGWSVLIYPEGTRSPDGNLQEFKKGAFMMSVQSGIPILPVICNGAFKVLPKKTIFVRPGHVSVTIGDPIDTAGLTVDDIPQLMDKTREAMLKHFDPDYDPFKRS</sequence>
<name>A0A9D6YZG6_9BACT</name>
<dbReference type="EMBL" id="JACRDE010000138">
    <property type="protein sequence ID" value="MBI5248788.1"/>
    <property type="molecule type" value="Genomic_DNA"/>
</dbReference>
<keyword evidence="9" id="KW-0443">Lipid metabolism</keyword>
<dbReference type="GO" id="GO:0016020">
    <property type="term" value="C:membrane"/>
    <property type="evidence" value="ECO:0007669"/>
    <property type="project" value="InterPro"/>
</dbReference>
<evidence type="ECO:0000256" key="1">
    <source>
        <dbReference type="ARBA" id="ARBA00001141"/>
    </source>
</evidence>
<gene>
    <name evidence="11" type="ORF">HY912_04775</name>
</gene>
<keyword evidence="9" id="KW-1208">Phospholipid metabolism</keyword>
<dbReference type="Pfam" id="PF01553">
    <property type="entry name" value="Acyltransferase"/>
    <property type="match status" value="1"/>
</dbReference>
<keyword evidence="7 9" id="KW-0808">Transferase</keyword>
<evidence type="ECO:0000256" key="9">
    <source>
        <dbReference type="RuleBase" id="RU361267"/>
    </source>
</evidence>
<accession>A0A9D6YZG6</accession>
<dbReference type="AlphaFoldDB" id="A0A9D6YZG6"/>
<evidence type="ECO:0000256" key="3">
    <source>
        <dbReference type="ARBA" id="ARBA00005189"/>
    </source>
</evidence>
<comment type="similarity">
    <text evidence="4 9">Belongs to the 1-acyl-sn-glycerol-3-phosphate acyltransferase family.</text>
</comment>
<dbReference type="SUPFAM" id="SSF69593">
    <property type="entry name" value="Glycerol-3-phosphate (1)-acyltransferase"/>
    <property type="match status" value="1"/>
</dbReference>
<dbReference type="NCBIfam" id="TIGR00530">
    <property type="entry name" value="AGP_acyltrn"/>
    <property type="match status" value="1"/>
</dbReference>
<dbReference type="Proteomes" id="UP000807825">
    <property type="component" value="Unassembled WGS sequence"/>
</dbReference>
<comment type="pathway">
    <text evidence="2">Phospholipid metabolism; CDP-diacylglycerol biosynthesis; CDP-diacylglycerol from sn-glycerol 3-phosphate: step 2/3.</text>
</comment>
<evidence type="ECO:0000256" key="6">
    <source>
        <dbReference type="ARBA" id="ARBA00016139"/>
    </source>
</evidence>
<proteinExistence type="inferred from homology"/>
<dbReference type="InterPro" id="IPR004552">
    <property type="entry name" value="AGP_acyltrans"/>
</dbReference>
<evidence type="ECO:0000259" key="10">
    <source>
        <dbReference type="SMART" id="SM00563"/>
    </source>
</evidence>
<dbReference type="PANTHER" id="PTHR10434:SF11">
    <property type="entry name" value="1-ACYL-SN-GLYCEROL-3-PHOSPHATE ACYLTRANSFERASE"/>
    <property type="match status" value="1"/>
</dbReference>
<dbReference type="PANTHER" id="PTHR10434">
    <property type="entry name" value="1-ACYL-SN-GLYCEROL-3-PHOSPHATE ACYLTRANSFERASE"/>
    <property type="match status" value="1"/>
</dbReference>
<evidence type="ECO:0000313" key="11">
    <source>
        <dbReference type="EMBL" id="MBI5248788.1"/>
    </source>
</evidence>
<evidence type="ECO:0000256" key="5">
    <source>
        <dbReference type="ARBA" id="ARBA00013211"/>
    </source>
</evidence>
<feature type="domain" description="Phospholipid/glycerol acyltransferase" evidence="10">
    <location>
        <begin position="61"/>
        <end position="176"/>
    </location>
</feature>
<organism evidence="11 12">
    <name type="scientific">Desulfomonile tiedjei</name>
    <dbReference type="NCBI Taxonomy" id="2358"/>
    <lineage>
        <taxon>Bacteria</taxon>
        <taxon>Pseudomonadati</taxon>
        <taxon>Thermodesulfobacteriota</taxon>
        <taxon>Desulfomonilia</taxon>
        <taxon>Desulfomonilales</taxon>
        <taxon>Desulfomonilaceae</taxon>
        <taxon>Desulfomonile</taxon>
    </lineage>
</organism>
<protein>
    <recommendedName>
        <fullName evidence="6 9">1-acyl-sn-glycerol-3-phosphate acyltransferase</fullName>
        <ecNumber evidence="5 9">2.3.1.51</ecNumber>
    </recommendedName>
</protein>
<keyword evidence="8 9" id="KW-0012">Acyltransferase</keyword>
<evidence type="ECO:0000256" key="8">
    <source>
        <dbReference type="ARBA" id="ARBA00023315"/>
    </source>
</evidence>
<evidence type="ECO:0000256" key="2">
    <source>
        <dbReference type="ARBA" id="ARBA00004728"/>
    </source>
</evidence>
<keyword evidence="9" id="KW-0444">Lipid biosynthesis</keyword>
<evidence type="ECO:0000256" key="7">
    <source>
        <dbReference type="ARBA" id="ARBA00022679"/>
    </source>
</evidence>
<evidence type="ECO:0000313" key="12">
    <source>
        <dbReference type="Proteomes" id="UP000807825"/>
    </source>
</evidence>
<dbReference type="GO" id="GO:0003841">
    <property type="term" value="F:1-acylglycerol-3-phosphate O-acyltransferase activity"/>
    <property type="evidence" value="ECO:0007669"/>
    <property type="project" value="UniProtKB-UniRule"/>
</dbReference>
<dbReference type="SMART" id="SM00563">
    <property type="entry name" value="PlsC"/>
    <property type="match status" value="1"/>
</dbReference>
<comment type="domain">
    <text evidence="9">The HXXXXD motif is essential for acyltransferase activity and may constitute the binding site for the phosphate moiety of the glycerol-3-phosphate.</text>
</comment>
<reference evidence="11" key="1">
    <citation type="submission" date="2020-07" db="EMBL/GenBank/DDBJ databases">
        <title>Huge and variable diversity of episymbiotic CPR bacteria and DPANN archaea in groundwater ecosystems.</title>
        <authorList>
            <person name="He C.Y."/>
            <person name="Keren R."/>
            <person name="Whittaker M."/>
            <person name="Farag I.F."/>
            <person name="Doudna J."/>
            <person name="Cate J.H.D."/>
            <person name="Banfield J.F."/>
        </authorList>
    </citation>
    <scope>NUCLEOTIDE SEQUENCE</scope>
    <source>
        <strain evidence="11">NC_groundwater_1664_Pr3_B-0.1um_52_9</strain>
    </source>
</reference>
<comment type="catalytic activity">
    <reaction evidence="1 9">
        <text>a 1-acyl-sn-glycero-3-phosphate + an acyl-CoA = a 1,2-diacyl-sn-glycero-3-phosphate + CoA</text>
        <dbReference type="Rhea" id="RHEA:19709"/>
        <dbReference type="ChEBI" id="CHEBI:57287"/>
        <dbReference type="ChEBI" id="CHEBI:57970"/>
        <dbReference type="ChEBI" id="CHEBI:58342"/>
        <dbReference type="ChEBI" id="CHEBI:58608"/>
        <dbReference type="EC" id="2.3.1.51"/>
    </reaction>
</comment>
<dbReference type="InterPro" id="IPR002123">
    <property type="entry name" value="Plipid/glycerol_acylTrfase"/>
</dbReference>
<evidence type="ECO:0000256" key="4">
    <source>
        <dbReference type="ARBA" id="ARBA00008655"/>
    </source>
</evidence>
<dbReference type="EC" id="2.3.1.51" evidence="5 9"/>